<dbReference type="SUPFAM" id="SSF56935">
    <property type="entry name" value="Porins"/>
    <property type="match status" value="1"/>
</dbReference>
<evidence type="ECO:0000259" key="3">
    <source>
        <dbReference type="Pfam" id="PF07715"/>
    </source>
</evidence>
<accession>A0AAW4SZ59</accession>
<reference evidence="4" key="1">
    <citation type="submission" date="2023-08" db="EMBL/GenBank/DDBJ databases">
        <title>Mucin Metabolism Genes Underlie the Key Renovations of Bacteroides xylanisolvens Genomes in Captive Great Apes.</title>
        <authorList>
            <person name="Nishida A.H."/>
        </authorList>
    </citation>
    <scope>NUCLEOTIDE SEQUENCE</scope>
    <source>
        <strain evidence="4">P13.H9</strain>
    </source>
</reference>
<comment type="subcellular location">
    <subcellularLocation>
        <location evidence="1">Cell outer membrane</location>
        <topology evidence="1">Multi-pass membrane protein</topology>
    </subcellularLocation>
</comment>
<feature type="domain" description="TonB-dependent receptor plug" evidence="3">
    <location>
        <begin position="118"/>
        <end position="223"/>
    </location>
</feature>
<feature type="signal peptide" evidence="2">
    <location>
        <begin position="1"/>
        <end position="20"/>
    </location>
</feature>
<dbReference type="InterPro" id="IPR023996">
    <property type="entry name" value="TonB-dep_OMP_SusC/RagA"/>
</dbReference>
<proteinExistence type="inferred from homology"/>
<sequence>MKRILLFICALLTSCLSMMAQGSLTVTGKVIDGTNNEPLIGVNVSIKNEPGLGTITDINGKYIIKNVKPYSILVFTYVGFATEEIQVKDKSKIDLVMKEDVNNIIDEVVITGTGLKKKVNLTGAITNVNVESLKSNPGGSISTSLAGVVPGVQAITTSGKPGSTSEFWIRSISTFGANASALVLVDGFERNLDEINVEDIESFSVLKDASETAIYGSRGANGVVLITTRRGKSGKININVKGETFYNQPTKLPDFVDGYQYASMANEARITRNQDPLYSPEELEMFRLQLDPDLYPSVDWLDVMMRNGSWSGRGSISMTGGGNTARYYVGGSFLSQQGLYKTDAVMKDYDTNANYNKWNYRVNVDIDVTKTTLLKLGVAGALDTQKDPGTGTWNIWNALMGYNPILVPVMYSNGYVPTYKDEGGGGFNPWVQATQTGYRESWNNNMECTLELQQKLDFLTKGLSFKFRFGYDTYNSNWKNFIKWPNQYRATPHYRDENGELLFTRIVEEKKMEQTSGSNGSRKEFLEWQFDYSRVFFSNNYVNAVLKYNQQAEIKTQNVGSDIQNGIDRRNQGFAGRFDYNWKHRYYVNFNFGITGSENFHKDNRWGFFPAASAAWNISEEPFMKRLFPWLDLFKVRYSWGKVGNDNIGQRFPYLYTLNTMGGFNSGDFGYSRGWEGRKYDQLASTDVSWEVSTKQDVGIDFAIFNDMFTGTIDYFKEHRTGIYMSRNYLPYYVGLQSNPSANVGEVKAHGMDGNIAFNKEFGDVSVTLRANMTVSKNEIVERDEMSDVYEYRLQKGHRVNQAKGLIALGLFKDYEEIRNWPNQGDVMPGDIKYKDVNGDGNINSEDEVAIGATTKPNLTYGFGVTAKWKGFDVNVHFQGVGKSSYFINGSSVWMFTNVNGDDNTAWGNILSAMASGNRWISHEISGTMDTEDPNADYPRLSYGGNSNNYRNSTFWLRDGSYLRLKTLDVGYSLPSNVVRKIHCNSVRFFFIGTNLLTWSKFDLWDPEMGSSDGKNYPLNRSYSLGVSINL</sequence>
<dbReference type="NCBIfam" id="TIGR04056">
    <property type="entry name" value="OMP_RagA_SusC"/>
    <property type="match status" value="1"/>
</dbReference>
<protein>
    <submittedName>
        <fullName evidence="4">TonB-dependent receptor</fullName>
    </submittedName>
</protein>
<dbReference type="SUPFAM" id="SSF49464">
    <property type="entry name" value="Carboxypeptidase regulatory domain-like"/>
    <property type="match status" value="1"/>
</dbReference>
<keyword evidence="1" id="KW-0998">Cell outer membrane</keyword>
<evidence type="ECO:0000256" key="1">
    <source>
        <dbReference type="PROSITE-ProRule" id="PRU01360"/>
    </source>
</evidence>
<dbReference type="InterPro" id="IPR039426">
    <property type="entry name" value="TonB-dep_rcpt-like"/>
</dbReference>
<feature type="chain" id="PRO_5043913192" evidence="2">
    <location>
        <begin position="21"/>
        <end position="1031"/>
    </location>
</feature>
<dbReference type="Gene3D" id="2.170.130.10">
    <property type="entry name" value="TonB-dependent receptor, plug domain"/>
    <property type="match status" value="1"/>
</dbReference>
<dbReference type="Pfam" id="PF13715">
    <property type="entry name" value="CarbopepD_reg_2"/>
    <property type="match status" value="1"/>
</dbReference>
<dbReference type="PROSITE" id="PS51257">
    <property type="entry name" value="PROKAR_LIPOPROTEIN"/>
    <property type="match status" value="1"/>
</dbReference>
<keyword evidence="1" id="KW-0813">Transport</keyword>
<dbReference type="NCBIfam" id="TIGR04057">
    <property type="entry name" value="SusC_RagA_signa"/>
    <property type="match status" value="1"/>
</dbReference>
<dbReference type="FunFam" id="2.170.130.10:FF:000003">
    <property type="entry name" value="SusC/RagA family TonB-linked outer membrane protein"/>
    <property type="match status" value="1"/>
</dbReference>
<keyword evidence="1" id="KW-1134">Transmembrane beta strand</keyword>
<dbReference type="Proteomes" id="UP001198461">
    <property type="component" value="Unassembled WGS sequence"/>
</dbReference>
<evidence type="ECO:0000313" key="5">
    <source>
        <dbReference type="Proteomes" id="UP001198461"/>
    </source>
</evidence>
<dbReference type="EMBL" id="JAIWYE010000023">
    <property type="protein sequence ID" value="MCA4704414.1"/>
    <property type="molecule type" value="Genomic_DNA"/>
</dbReference>
<gene>
    <name evidence="4" type="ORF">LD004_12395</name>
</gene>
<dbReference type="Pfam" id="PF07715">
    <property type="entry name" value="Plug"/>
    <property type="match status" value="1"/>
</dbReference>
<evidence type="ECO:0000256" key="2">
    <source>
        <dbReference type="SAM" id="SignalP"/>
    </source>
</evidence>
<comment type="similarity">
    <text evidence="1">Belongs to the TonB-dependent receptor family.</text>
</comment>
<keyword evidence="2" id="KW-0732">Signal</keyword>
<dbReference type="GO" id="GO:0009279">
    <property type="term" value="C:cell outer membrane"/>
    <property type="evidence" value="ECO:0007669"/>
    <property type="project" value="UniProtKB-SubCell"/>
</dbReference>
<dbReference type="InterPro" id="IPR037066">
    <property type="entry name" value="Plug_dom_sf"/>
</dbReference>
<dbReference type="Gene3D" id="2.60.40.1120">
    <property type="entry name" value="Carboxypeptidase-like, regulatory domain"/>
    <property type="match status" value="1"/>
</dbReference>
<dbReference type="InterPro" id="IPR012910">
    <property type="entry name" value="Plug_dom"/>
</dbReference>
<dbReference type="AlphaFoldDB" id="A0AAW4SZ59"/>
<dbReference type="InterPro" id="IPR008969">
    <property type="entry name" value="CarboxyPept-like_regulatory"/>
</dbReference>
<keyword evidence="1" id="KW-0472">Membrane</keyword>
<dbReference type="PROSITE" id="PS52016">
    <property type="entry name" value="TONB_DEPENDENT_REC_3"/>
    <property type="match status" value="1"/>
</dbReference>
<comment type="caution">
    <text evidence="4">The sequence shown here is derived from an EMBL/GenBank/DDBJ whole genome shotgun (WGS) entry which is preliminary data.</text>
</comment>
<keyword evidence="4" id="KW-0675">Receptor</keyword>
<dbReference type="GeneID" id="29455481"/>
<dbReference type="InterPro" id="IPR023997">
    <property type="entry name" value="TonB-dep_OMP_SusC/RagA_CS"/>
</dbReference>
<dbReference type="RefSeq" id="WP_052587898.1">
    <property type="nucleotide sequence ID" value="NZ_JAIWXB010000010.1"/>
</dbReference>
<evidence type="ECO:0000313" key="4">
    <source>
        <dbReference type="EMBL" id="MCA4704414.1"/>
    </source>
</evidence>
<name>A0AAW4SZ59_9BACE</name>
<organism evidence="4 5">
    <name type="scientific">Bacteroides xylanisolvens</name>
    <dbReference type="NCBI Taxonomy" id="371601"/>
    <lineage>
        <taxon>Bacteria</taxon>
        <taxon>Pseudomonadati</taxon>
        <taxon>Bacteroidota</taxon>
        <taxon>Bacteroidia</taxon>
        <taxon>Bacteroidales</taxon>
        <taxon>Bacteroidaceae</taxon>
        <taxon>Bacteroides</taxon>
    </lineage>
</organism>
<keyword evidence="1" id="KW-0812">Transmembrane</keyword>